<evidence type="ECO:0000256" key="1">
    <source>
        <dbReference type="SAM" id="MobiDB-lite"/>
    </source>
</evidence>
<dbReference type="Pfam" id="PF01757">
    <property type="entry name" value="Acyl_transf_3"/>
    <property type="match status" value="1"/>
</dbReference>
<keyword evidence="2" id="KW-0472">Membrane</keyword>
<dbReference type="STRING" id="76728.AQ490_04515"/>
<dbReference type="GO" id="GO:0016747">
    <property type="term" value="F:acyltransferase activity, transferring groups other than amino-acyl groups"/>
    <property type="evidence" value="ECO:0007669"/>
    <property type="project" value="InterPro"/>
</dbReference>
<feature type="transmembrane region" description="Helical" evidence="2">
    <location>
        <begin position="283"/>
        <end position="304"/>
    </location>
</feature>
<evidence type="ECO:0000256" key="2">
    <source>
        <dbReference type="SAM" id="Phobius"/>
    </source>
</evidence>
<sequence length="366" mass="40317">MTAPVTVPQPAAETPVPSTRPRRSRSRASRDPFLDNAKFVLVVLVVVGHNWGPLIDEMRAVKAAWLVLYSFHVPAFVLLCGYFSRGFTGRPDQVRKLALTVLLPYLVFETIYTGLYTLLFDRPFAITPSQPTSVCWFLIALFVWRLTAPVWQAVRQPVAVAAAISLAAGTTAVGYELALPRVLQLLPWFVLGLQLRSEHFGFLRRPLVRCCSLVAVLAASAGAWWLAPRADPRLLSMSYDNDDLRLSVAQYLVVRLVLFVVAAALVASFFAWVPRHRAAYTRLGAATVYPYLLHGLVVQAAQAYGVHDLLGWGGLVGVALLSLAAAALAVGLSVTPVRRATCWLVDPRTVRLPRVQISRPSRELRT</sequence>
<dbReference type="InterPro" id="IPR052734">
    <property type="entry name" value="Nod_factor_acetyltransferase"/>
</dbReference>
<feature type="transmembrane region" description="Helical" evidence="2">
    <location>
        <begin position="247"/>
        <end position="271"/>
    </location>
</feature>
<feature type="transmembrane region" description="Helical" evidence="2">
    <location>
        <begin position="33"/>
        <end position="51"/>
    </location>
</feature>
<dbReference type="InterPro" id="IPR002656">
    <property type="entry name" value="Acyl_transf_3_dom"/>
</dbReference>
<feature type="transmembrane region" description="Helical" evidence="2">
    <location>
        <begin position="125"/>
        <end position="144"/>
    </location>
</feature>
<keyword evidence="2" id="KW-0812">Transmembrane</keyword>
<keyword evidence="2" id="KW-1133">Transmembrane helix</keyword>
<protein>
    <recommendedName>
        <fullName evidence="3">Acyltransferase 3 domain-containing protein</fullName>
    </recommendedName>
</protein>
<feature type="transmembrane region" description="Helical" evidence="2">
    <location>
        <begin position="310"/>
        <end position="334"/>
    </location>
</feature>
<organism evidence="4 5">
    <name type="scientific">Wenjunlia vitaminophila</name>
    <name type="common">Streptomyces vitaminophilus</name>
    <dbReference type="NCBI Taxonomy" id="76728"/>
    <lineage>
        <taxon>Bacteria</taxon>
        <taxon>Bacillati</taxon>
        <taxon>Actinomycetota</taxon>
        <taxon>Actinomycetes</taxon>
        <taxon>Kitasatosporales</taxon>
        <taxon>Streptomycetaceae</taxon>
        <taxon>Wenjunlia</taxon>
    </lineage>
</organism>
<evidence type="ECO:0000259" key="3">
    <source>
        <dbReference type="Pfam" id="PF01757"/>
    </source>
</evidence>
<gene>
    <name evidence="4" type="ORF">AQ490_04515</name>
</gene>
<reference evidence="4 5" key="1">
    <citation type="submission" date="2015-10" db="EMBL/GenBank/DDBJ databases">
        <title>Draft genome sequence of pyrrolomycin-producing Streptomyces vitaminophilus.</title>
        <authorList>
            <person name="Graham D.E."/>
            <person name="Mahan K.M."/>
            <person name="Klingeman D.M."/>
            <person name="Hettich R.L."/>
            <person name="Parry R.J."/>
        </authorList>
    </citation>
    <scope>NUCLEOTIDE SEQUENCE [LARGE SCALE GENOMIC DNA]</scope>
    <source>
        <strain evidence="4 5">ATCC 31673</strain>
    </source>
</reference>
<dbReference type="AlphaFoldDB" id="A0A0T6LNH5"/>
<feature type="domain" description="Acyltransferase 3" evidence="3">
    <location>
        <begin position="32"/>
        <end position="330"/>
    </location>
</feature>
<dbReference type="RefSeq" id="WP_018386052.1">
    <property type="nucleotide sequence ID" value="NZ_LLZU01000035.1"/>
</dbReference>
<accession>A0A0T6LNH5</accession>
<feature type="transmembrane region" description="Helical" evidence="2">
    <location>
        <begin position="63"/>
        <end position="85"/>
    </location>
</feature>
<feature type="transmembrane region" description="Helical" evidence="2">
    <location>
        <begin position="97"/>
        <end position="119"/>
    </location>
</feature>
<keyword evidence="5" id="KW-1185">Reference proteome</keyword>
<evidence type="ECO:0000313" key="4">
    <source>
        <dbReference type="EMBL" id="KRV47662.1"/>
    </source>
</evidence>
<dbReference type="Proteomes" id="UP000050867">
    <property type="component" value="Unassembled WGS sequence"/>
</dbReference>
<name>A0A0T6LNH5_WENVI</name>
<evidence type="ECO:0000313" key="5">
    <source>
        <dbReference type="Proteomes" id="UP000050867"/>
    </source>
</evidence>
<feature type="transmembrane region" description="Helical" evidence="2">
    <location>
        <begin position="207"/>
        <end position="227"/>
    </location>
</feature>
<dbReference type="OrthoDB" id="6623990at2"/>
<dbReference type="PANTHER" id="PTHR37312:SF1">
    <property type="entry name" value="MEMBRANE-BOUND ACYLTRANSFERASE YKRP-RELATED"/>
    <property type="match status" value="1"/>
</dbReference>
<proteinExistence type="predicted"/>
<feature type="region of interest" description="Disordered" evidence="1">
    <location>
        <begin position="1"/>
        <end position="28"/>
    </location>
</feature>
<dbReference type="eggNOG" id="COG3594">
    <property type="taxonomic scope" value="Bacteria"/>
</dbReference>
<dbReference type="EMBL" id="LLZU01000035">
    <property type="protein sequence ID" value="KRV47662.1"/>
    <property type="molecule type" value="Genomic_DNA"/>
</dbReference>
<comment type="caution">
    <text evidence="4">The sequence shown here is derived from an EMBL/GenBank/DDBJ whole genome shotgun (WGS) entry which is preliminary data.</text>
</comment>
<dbReference type="PANTHER" id="PTHR37312">
    <property type="entry name" value="MEMBRANE-BOUND ACYLTRANSFERASE YKRP-RELATED"/>
    <property type="match status" value="1"/>
</dbReference>